<evidence type="ECO:0000313" key="1">
    <source>
        <dbReference type="EMBL" id="AGT09360.1"/>
    </source>
</evidence>
<dbReference type="EMBL" id="CP006650">
    <property type="protein sequence ID" value="AGT09360.1"/>
    <property type="molecule type" value="Genomic_DNA"/>
</dbReference>
<dbReference type="PATRIC" id="fig|1367847.3.peg.2285"/>
<keyword evidence="2" id="KW-1185">Reference proteome</keyword>
<organism evidence="1 2">
    <name type="scientific">Paracoccus aminophilus JCM 7686</name>
    <dbReference type="NCBI Taxonomy" id="1367847"/>
    <lineage>
        <taxon>Bacteria</taxon>
        <taxon>Pseudomonadati</taxon>
        <taxon>Pseudomonadota</taxon>
        <taxon>Alphaproteobacteria</taxon>
        <taxon>Rhodobacterales</taxon>
        <taxon>Paracoccaceae</taxon>
        <taxon>Paracoccus</taxon>
    </lineage>
</organism>
<dbReference type="eggNOG" id="COG1474">
    <property type="taxonomic scope" value="Bacteria"/>
</dbReference>
<dbReference type="HOGENOM" id="CLU_063451_0_0_5"/>
<dbReference type="SUPFAM" id="SSF52540">
    <property type="entry name" value="P-loop containing nucleoside triphosphate hydrolases"/>
    <property type="match status" value="1"/>
</dbReference>
<reference evidence="1 2" key="1">
    <citation type="journal article" date="2014" name="BMC Genomics">
        <title>Architecture and functions of a multipartite genome of the methylotrophic bacterium Paracoccus aminophilus JCM 7686, containing primary and secondary chromids.</title>
        <authorList>
            <person name="Dziewit L."/>
            <person name="Czarnecki J."/>
            <person name="Wibberg D."/>
            <person name="Radlinska M."/>
            <person name="Mrozek P."/>
            <person name="Szymczak M."/>
            <person name="Schluter A."/>
            <person name="Puhler A."/>
            <person name="Bartosik D."/>
        </authorList>
    </citation>
    <scope>NUCLEOTIDE SEQUENCE [LARGE SCALE GENOMIC DNA]</scope>
    <source>
        <strain evidence="1">JCM 7686</strain>
    </source>
</reference>
<proteinExistence type="predicted"/>
<dbReference type="STRING" id="1367847.JCM7686_2290"/>
<sequence length="329" mass="36322">MLLKERTSSALTSADLTDLPSRLAWLDDRYLRNARDEAFEEGLREIMKVDAEGKIVPEPIRDPLTGETNGFAVIGSSGDGKSAMIRRNLAKLVGFREQTPQSDGNYLAVNVPPEATIKSLATDILAKTGYGKVASSAKAHELWKMVRHRLILCKISLLWIDEAHHLLRGGAGRDLVGALQTLKNLMQEESGVAVIVSGIPKLREGLLTDPETNRRFKWQWLRPVGTASEDAVNIARFVTACCKNIGLLPPGDPHFAERLIFASHDGLGLSLALIKDSLRRALTVKDSQLTLDHARRTWELQHPEHDGLGPFADIHWPDLKKSLVDAGWA</sequence>
<dbReference type="KEGG" id="pami:JCM7686_2290"/>
<dbReference type="RefSeq" id="WP_020950998.1">
    <property type="nucleotide sequence ID" value="NC_022041.1"/>
</dbReference>
<dbReference type="InterPro" id="IPR027417">
    <property type="entry name" value="P-loop_NTPase"/>
</dbReference>
<dbReference type="Pfam" id="PF05621">
    <property type="entry name" value="TniB"/>
    <property type="match status" value="1"/>
</dbReference>
<name>S5Y0W6_PARAH</name>
<dbReference type="InterPro" id="IPR008868">
    <property type="entry name" value="TniB"/>
</dbReference>
<accession>S5Y0W6</accession>
<evidence type="ECO:0000313" key="2">
    <source>
        <dbReference type="Proteomes" id="UP000015480"/>
    </source>
</evidence>
<dbReference type="AlphaFoldDB" id="S5Y0W6"/>
<dbReference type="Gene3D" id="3.40.50.300">
    <property type="entry name" value="P-loop containing nucleotide triphosphate hydrolases"/>
    <property type="match status" value="1"/>
</dbReference>
<protein>
    <submittedName>
        <fullName evidence="1">Transposase</fullName>
    </submittedName>
</protein>
<dbReference type="OrthoDB" id="5288220at2"/>
<gene>
    <name evidence="1" type="ORF">JCM7686_2290</name>
</gene>
<dbReference type="Proteomes" id="UP000015480">
    <property type="component" value="Chromosome"/>
</dbReference>